<reference evidence="1 2" key="1">
    <citation type="submission" date="2024-09" db="EMBL/GenBank/DDBJ databases">
        <authorList>
            <consortium name="All-Russian atlas of soil microorganisms"/>
            <consortium name="as a basis for the search for new antimicrobial producers and enzymes with unique properties"/>
            <person name="Sokolova E.A."/>
            <person name="Voronina E.N."/>
        </authorList>
    </citation>
    <scope>NUCLEOTIDE SEQUENCE [LARGE SCALE GENOMIC DNA]</scope>
    <source>
        <strain evidence="1 2">AF-22b-331.1</strain>
    </source>
</reference>
<proteinExistence type="predicted"/>
<dbReference type="Proteomes" id="UP001605261">
    <property type="component" value="Unassembled WGS sequence"/>
</dbReference>
<comment type="caution">
    <text evidence="1">The sequence shown here is derived from an EMBL/GenBank/DDBJ whole genome shotgun (WGS) entry which is preliminary data.</text>
</comment>
<organism evidence="1 2">
    <name type="scientific">Stenotrophomonas nematodicola</name>
    <dbReference type="NCBI Taxonomy" id="2656746"/>
    <lineage>
        <taxon>Bacteria</taxon>
        <taxon>Pseudomonadati</taxon>
        <taxon>Pseudomonadota</taxon>
        <taxon>Gammaproteobacteria</taxon>
        <taxon>Lysobacterales</taxon>
        <taxon>Lysobacteraceae</taxon>
        <taxon>Stenotrophomonas</taxon>
    </lineage>
</organism>
<accession>A0ABW7CY03</accession>
<sequence length="49" mass="5707">MFADTGNEDQRVYEYIAELPNRTGGPVVETVRADFTRHLAQHRAYILER</sequence>
<name>A0ABW7CY03_9GAMM</name>
<dbReference type="EMBL" id="JBHGCJ010000008">
    <property type="protein sequence ID" value="MFG6109831.1"/>
    <property type="molecule type" value="Genomic_DNA"/>
</dbReference>
<evidence type="ECO:0000313" key="2">
    <source>
        <dbReference type="Proteomes" id="UP001605261"/>
    </source>
</evidence>
<protein>
    <submittedName>
        <fullName evidence="1">Uncharacterized protein</fullName>
    </submittedName>
</protein>
<keyword evidence="2" id="KW-1185">Reference proteome</keyword>
<dbReference type="RefSeq" id="WP_394163675.1">
    <property type="nucleotide sequence ID" value="NZ_JBHGCJ010000008.1"/>
</dbReference>
<evidence type="ECO:0000313" key="1">
    <source>
        <dbReference type="EMBL" id="MFG6109831.1"/>
    </source>
</evidence>
<gene>
    <name evidence="1" type="ORF">ACEU0G_003853</name>
</gene>